<dbReference type="InterPro" id="IPR020807">
    <property type="entry name" value="PKS_DH"/>
</dbReference>
<dbReference type="SMART" id="SM00826">
    <property type="entry name" value="PKS_DH"/>
    <property type="match status" value="1"/>
</dbReference>
<dbReference type="Gene3D" id="3.30.70.3290">
    <property type="match status" value="1"/>
</dbReference>
<dbReference type="PROSITE" id="PS52019">
    <property type="entry name" value="PKS_MFAS_DH"/>
    <property type="match status" value="1"/>
</dbReference>
<dbReference type="SUPFAM" id="SSF47336">
    <property type="entry name" value="ACP-like"/>
    <property type="match status" value="1"/>
</dbReference>
<keyword evidence="5" id="KW-0521">NADP</keyword>
<dbReference type="InterPro" id="IPR049552">
    <property type="entry name" value="PKS_DH_N"/>
</dbReference>
<dbReference type="InterPro" id="IPR057326">
    <property type="entry name" value="KR_dom"/>
</dbReference>
<feature type="region of interest" description="C-terminal hotdog fold" evidence="9">
    <location>
        <begin position="1093"/>
        <end position="1247"/>
    </location>
</feature>
<dbReference type="PANTHER" id="PTHR43775:SF29">
    <property type="entry name" value="ASPERFURANONE POLYKETIDE SYNTHASE AFOG-RELATED"/>
    <property type="match status" value="1"/>
</dbReference>
<organism evidence="13 14">
    <name type="scientific">Cladobotryum mycophilum</name>
    <dbReference type="NCBI Taxonomy" id="491253"/>
    <lineage>
        <taxon>Eukaryota</taxon>
        <taxon>Fungi</taxon>
        <taxon>Dikarya</taxon>
        <taxon>Ascomycota</taxon>
        <taxon>Pezizomycotina</taxon>
        <taxon>Sordariomycetes</taxon>
        <taxon>Hypocreomycetidae</taxon>
        <taxon>Hypocreales</taxon>
        <taxon>Hypocreaceae</taxon>
        <taxon>Cladobotryum</taxon>
    </lineage>
</organism>
<keyword evidence="7" id="KW-0511">Multifunctional enzyme</keyword>
<evidence type="ECO:0000259" key="11">
    <source>
        <dbReference type="PROSITE" id="PS52004"/>
    </source>
</evidence>
<dbReference type="InterPro" id="IPR014031">
    <property type="entry name" value="Ketoacyl_synth_C"/>
</dbReference>
<accession>A0ABR0SDQ4</accession>
<evidence type="ECO:0000256" key="9">
    <source>
        <dbReference type="PROSITE-ProRule" id="PRU01363"/>
    </source>
</evidence>
<dbReference type="SUPFAM" id="SSF52151">
    <property type="entry name" value="FabD/lysophospholipase-like"/>
    <property type="match status" value="1"/>
</dbReference>
<dbReference type="InterPro" id="IPR016039">
    <property type="entry name" value="Thiolase-like"/>
</dbReference>
<keyword evidence="3" id="KW-0597">Phosphoprotein</keyword>
<keyword evidence="2" id="KW-0596">Phosphopantetheine</keyword>
<dbReference type="InterPro" id="IPR020806">
    <property type="entry name" value="PKS_PP-bd"/>
</dbReference>
<dbReference type="PROSITE" id="PS00012">
    <property type="entry name" value="PHOSPHOPANTETHEINE"/>
    <property type="match status" value="1"/>
</dbReference>
<dbReference type="InterPro" id="IPR020841">
    <property type="entry name" value="PKS_Beta-ketoAc_synthase_dom"/>
</dbReference>
<dbReference type="SMART" id="SM00829">
    <property type="entry name" value="PKS_ER"/>
    <property type="match status" value="1"/>
</dbReference>
<comment type="caution">
    <text evidence="9">Lacks conserved residue(s) required for the propagation of feature annotation.</text>
</comment>
<dbReference type="Pfam" id="PF08659">
    <property type="entry name" value="KR"/>
    <property type="match status" value="1"/>
</dbReference>
<keyword evidence="4" id="KW-0808">Transferase</keyword>
<proteinExistence type="predicted"/>
<dbReference type="InterPro" id="IPR018201">
    <property type="entry name" value="Ketoacyl_synth_AS"/>
</dbReference>
<gene>
    <name evidence="13" type="ORF">PT974_08531</name>
</gene>
<comment type="caution">
    <text evidence="13">The sequence shown here is derived from an EMBL/GenBank/DDBJ whole genome shotgun (WGS) entry which is preliminary data.</text>
</comment>
<dbReference type="Gene3D" id="3.10.129.110">
    <property type="entry name" value="Polyketide synthase dehydratase"/>
    <property type="match status" value="1"/>
</dbReference>
<feature type="domain" description="Ketosynthase family 3 (KS3)" evidence="11">
    <location>
        <begin position="9"/>
        <end position="431"/>
    </location>
</feature>
<evidence type="ECO:0000256" key="1">
    <source>
        <dbReference type="ARBA" id="ARBA00005179"/>
    </source>
</evidence>
<dbReference type="CDD" id="cd05195">
    <property type="entry name" value="enoyl_red"/>
    <property type="match status" value="1"/>
</dbReference>
<dbReference type="InterPro" id="IPR014043">
    <property type="entry name" value="Acyl_transferase_dom"/>
</dbReference>
<dbReference type="PROSITE" id="PS00606">
    <property type="entry name" value="KS3_1"/>
    <property type="match status" value="1"/>
</dbReference>
<dbReference type="Pfam" id="PF08242">
    <property type="entry name" value="Methyltransf_12"/>
    <property type="match status" value="1"/>
</dbReference>
<dbReference type="SUPFAM" id="SSF53901">
    <property type="entry name" value="Thiolase-like"/>
    <property type="match status" value="1"/>
</dbReference>
<dbReference type="InterPro" id="IPR020843">
    <property type="entry name" value="ER"/>
</dbReference>
<sequence length="2523" mass="275705">MVLRPPHEPEPLAIIGLSCRYGGEADSAANLFESVLAAKSVYGPVPKDRFDAEFYYHPDQNRSGTLYTKGGYFLAENPGSFDSSFFQLPSQDVLAMDSQQKLLLENTYHALENAGIRMADVKGTPTSVFVGCTNNDHLALANTDLLMKMKCKSTGTAMSLLANRISWFYDLRGTSQAIDTACSSGLTAFHLACNDVRLGQSSMAIVSGVNLIEHPGSIVSLCNIGVLSPDGQCFSYDQKGAGFGRGEGVGTVIVKSLRDALRDGNRIRSVVRITGSNQDGKTAGITLPNHLAQQRLIQNVYELANLDPRLTSYFEAHGTGTAVGDPLEMKAITAALFTGRETPLYIGSLKAVIGHQEGGAGIAGLINAVLAVESGQIPPITNFENLNENITPRKHLAFAKRPTSWPRDDVRRASVNSFGYGGTNAHVVLDDVKSFLRTHPHYPQDILRGPVARDGRLHGLNMIYSITAFDEQGIQRNADRLLKYLNSVSFQDDPDGEATFLARLQHTLNHKRASLNWRNWVIAPGLDALRRSLGNKLQTFKTPVGQRQLRFIFTGQGAGWVGMGSDLLVYPLFRQRIEEASVYLERLGSHWNLSDVISMRTQLADPNEPTYAQSASVAIQTALVDLMASWGLVPSTVVGHSSGEIAAAYCAGKISRQAAWKVAFCRGLACTKVLDRGGSMMAAAIGEADGEAFLSKTKLTKPRGVVIGCINSPKSITFTGNRTDIVLLKGSFDAADVNTKILPVKVAYHSSDMEIAGPEYLSFLGSLNHGEKVALVDEVVMVSSVTGLPVTIGQVEDPAYWVKNMVSPVRFSSALARSLSLGVEGPGLAAAVAETIVEIGPHSALKAPVRETLAELPDGRPIQYCSLLRRGESNRATLLDSIGILHCKGYQLNLDLINDPFETHKELLDLPPYCFDHSQSYRATSRTVEMIKFPPYKRHELLGVPVSDTNSFEQRWRNVLRLTEIPWLTMNNMQGKAIFPGVAHMAMAAEAILQRFRGSEGISGVRYRQVSFDASLIIPDTPEGIEIIFSLQPDVANGKASDEWFVFRIISYGESESCWTEHCVGHVSVEREGNTFDRPSETKKLRSLMANTEFTSSLDVDNMYAGFESVGMGFGALLRNMQSIKLSTDRVSCLSSTKLPGIPKIAHDDYLVHPCVFESILHSLLTICGPDVKHKRCSMVATHIKEAWISTQTESRKGMTLDCFATAERVSSTTWRSHVLVESVDLKSPNILIQGIDLVALPSTAEDEMEKGRFYNIDWKPDVKLLKSIEPVSDAEPRAGSLRDLTAEDHRNFQLVSSIFILETLEYLHITDLSELPPHHEIFIKWMEKQKQLINADDTVLITKSEIEAIYSNPALKRSLVDRVAARSARGEFLVRVGGQITPILEKKVDCLDLMFSMDDLMERTYTESIPGTLAARVATYLKHLWHNLPEIKVLEIGGGTGSATHVFFESLSQTLEDSRFPRESYSPGVEYHFTDISSAFFGTAQTRFRKWSDVLQFKTLDVEQHAADQGFELASYDLIIACNVLHATKDLEAVLKNVKSLLKHGGDLLLIENVRPDLMCCSMAFGPLPGWWLSSEDFRQQGPLIDDTTWHTQLQTAGLEPRIHIKDSEEDAGHEISAFIASARQSAEVADTAHCLIVHFHQQIELISSLEARFCKKKTWRCSSIEFGQLSKDALNKSDCIVVLGMKGLDLSELGPHELQKIQLLVNTSQNILWVTGDPEQHPKDAMVHGLLRSLRWERYDESVNFITLGIHDPYTETGGSLAEEISNVCCEAFGSGGLILPNAEFIFKDGTLLTGRLQPANGMNTSLNSTGQYFIEHLALGTAETPLKLTSYESAPINRLGFVADHNASRQLGKHEVQIEVRAVHLTQQELVGMSEAVPGTEVGRSGAGIVKAIGSAVKTLRTGDSVMFINDVASRGTFRTSFTVDQRAAVKIPSELSPNQAATIPFAFCTAYHALVNVANLKPRHTVVIEASLQEISHAAITLAKISNASVVVLAASGEDSRVIVEYHGLSADCVISIDEGSVSDKILALTGGNGADIFVGRGMSSHGATSWMSKFGHIICIQHRDSDASERQPLTTGRDNFTYSNINMQEYQQHRPDGVLDTFGELASILSKHDFAATQPITTMSFANIKNAIEKARQGEGSQWTVFVPQQDDLVPVCKKPLGDLCFSADATYVMLGGFGGIGRSILCDELTVGGCTIEGRPCDISDRDAIQALLDDCRLRMPPIKGCVQCSMVLRDAMFTNMTYEQYTEAIRAKVQGSLNAAQLLPKDIDFFIMLSSSATVIGNRGQANYAAANAFMDSFAKTLVQQGVPATTISLGSILSVGWLAENSIPVALSYDMTGEDRLLSIIEYHMDPRWGPAKSAKTCHTIAGLRTAADFLRDGVPLPYFMSLPLFSYFMKTKALTKSNVAAGGGTESIPLATLLKTVGTMEQAVSLMTKAIISEVSSAMLMLPNELEPARSMVSYGIDSLVAVDLRSWFKRSVGVSLGTDDILSDMSMEALAEKVIKSSSLVPSEISGSG</sequence>
<evidence type="ECO:0000313" key="14">
    <source>
        <dbReference type="Proteomes" id="UP001338125"/>
    </source>
</evidence>
<dbReference type="InterPro" id="IPR011032">
    <property type="entry name" value="GroES-like_sf"/>
</dbReference>
<dbReference type="InterPro" id="IPR009081">
    <property type="entry name" value="PP-bd_ACP"/>
</dbReference>
<feature type="domain" description="PKS/mFAS DH" evidence="12">
    <location>
        <begin position="939"/>
        <end position="1247"/>
    </location>
</feature>
<keyword evidence="14" id="KW-1185">Reference proteome</keyword>
<dbReference type="CDD" id="cd00833">
    <property type="entry name" value="PKS"/>
    <property type="match status" value="1"/>
</dbReference>
<dbReference type="InterPro" id="IPR014030">
    <property type="entry name" value="Ketoacyl_synth_N"/>
</dbReference>
<dbReference type="SUPFAM" id="SSF51735">
    <property type="entry name" value="NAD(P)-binding Rossmann-fold domains"/>
    <property type="match status" value="2"/>
</dbReference>
<evidence type="ECO:0000256" key="6">
    <source>
        <dbReference type="ARBA" id="ARBA00023002"/>
    </source>
</evidence>
<dbReference type="Gene3D" id="1.10.1200.10">
    <property type="entry name" value="ACP-like"/>
    <property type="match status" value="1"/>
</dbReference>
<dbReference type="Pfam" id="PF00698">
    <property type="entry name" value="Acyl_transf_1"/>
    <property type="match status" value="1"/>
</dbReference>
<evidence type="ECO:0000256" key="3">
    <source>
        <dbReference type="ARBA" id="ARBA00022553"/>
    </source>
</evidence>
<dbReference type="InterPro" id="IPR029063">
    <property type="entry name" value="SAM-dependent_MTases_sf"/>
</dbReference>
<name>A0ABR0SDQ4_9HYPO</name>
<dbReference type="InterPro" id="IPR050091">
    <property type="entry name" value="PKS_NRPS_Biosynth_Enz"/>
</dbReference>
<comment type="pathway">
    <text evidence="1">Secondary metabolite biosynthesis.</text>
</comment>
<keyword evidence="8" id="KW-0012">Acyltransferase</keyword>
<dbReference type="PROSITE" id="PS50075">
    <property type="entry name" value="CARRIER"/>
    <property type="match status" value="1"/>
</dbReference>
<dbReference type="Pfam" id="PF16197">
    <property type="entry name" value="KAsynt_C_assoc"/>
    <property type="match status" value="1"/>
</dbReference>
<dbReference type="InterPro" id="IPR049551">
    <property type="entry name" value="PKS_DH_C"/>
</dbReference>
<dbReference type="Pfam" id="PF21089">
    <property type="entry name" value="PKS_DH_N"/>
    <property type="match status" value="1"/>
</dbReference>
<dbReference type="Pfam" id="PF23297">
    <property type="entry name" value="ACP_SdgA_C"/>
    <property type="match status" value="1"/>
</dbReference>
<dbReference type="Gene3D" id="3.40.50.150">
    <property type="entry name" value="Vaccinia Virus protein VP39"/>
    <property type="match status" value="1"/>
</dbReference>
<dbReference type="InterPro" id="IPR006162">
    <property type="entry name" value="Ppantetheine_attach_site"/>
</dbReference>
<dbReference type="InterPro" id="IPR042104">
    <property type="entry name" value="PKS_dehydratase_sf"/>
</dbReference>
<dbReference type="SMART" id="SM00825">
    <property type="entry name" value="PKS_KS"/>
    <property type="match status" value="1"/>
</dbReference>
<dbReference type="InterPro" id="IPR036291">
    <property type="entry name" value="NAD(P)-bd_dom_sf"/>
</dbReference>
<feature type="region of interest" description="N-terminal hotdog fold" evidence="9">
    <location>
        <begin position="939"/>
        <end position="1074"/>
    </location>
</feature>
<dbReference type="Pfam" id="PF00109">
    <property type="entry name" value="ketoacyl-synt"/>
    <property type="match status" value="1"/>
</dbReference>
<dbReference type="CDD" id="cd05274">
    <property type="entry name" value="KR_FAS_SDR_x"/>
    <property type="match status" value="1"/>
</dbReference>
<dbReference type="Proteomes" id="UP001338125">
    <property type="component" value="Unassembled WGS sequence"/>
</dbReference>
<dbReference type="Gene3D" id="3.40.47.10">
    <property type="match status" value="1"/>
</dbReference>
<dbReference type="SUPFAM" id="SSF53335">
    <property type="entry name" value="S-adenosyl-L-methionine-dependent methyltransferases"/>
    <property type="match status" value="1"/>
</dbReference>
<dbReference type="Gene3D" id="3.90.180.10">
    <property type="entry name" value="Medium-chain alcohol dehydrogenases, catalytic domain"/>
    <property type="match status" value="1"/>
</dbReference>
<dbReference type="PROSITE" id="PS52004">
    <property type="entry name" value="KS3_2"/>
    <property type="match status" value="1"/>
</dbReference>
<reference evidence="13 14" key="1">
    <citation type="submission" date="2024-01" db="EMBL/GenBank/DDBJ databases">
        <title>Complete genome of Cladobotryum mycophilum ATHUM6906.</title>
        <authorList>
            <person name="Christinaki A.C."/>
            <person name="Myridakis A.I."/>
            <person name="Kouvelis V.N."/>
        </authorList>
    </citation>
    <scope>NUCLEOTIDE SEQUENCE [LARGE SCALE GENOMIC DNA]</scope>
    <source>
        <strain evidence="13 14">ATHUM6906</strain>
    </source>
</reference>
<dbReference type="Pfam" id="PF02801">
    <property type="entry name" value="Ketoacyl-synt_C"/>
    <property type="match status" value="1"/>
</dbReference>
<dbReference type="EMBL" id="JAVFKD010000014">
    <property type="protein sequence ID" value="KAK5990264.1"/>
    <property type="molecule type" value="Genomic_DNA"/>
</dbReference>
<dbReference type="SMART" id="SM00827">
    <property type="entry name" value="PKS_AT"/>
    <property type="match status" value="1"/>
</dbReference>
<dbReference type="InterPro" id="IPR013217">
    <property type="entry name" value="Methyltransf_12"/>
</dbReference>
<evidence type="ECO:0000256" key="5">
    <source>
        <dbReference type="ARBA" id="ARBA00022857"/>
    </source>
</evidence>
<dbReference type="SMART" id="SM00823">
    <property type="entry name" value="PKS_PP"/>
    <property type="match status" value="1"/>
</dbReference>
<dbReference type="Pfam" id="PF14765">
    <property type="entry name" value="PS-DH"/>
    <property type="match status" value="1"/>
</dbReference>
<protein>
    <submittedName>
        <fullName evidence="13">Highly reducing polyketide synthase otaA</fullName>
    </submittedName>
</protein>
<dbReference type="Gene3D" id="3.40.50.720">
    <property type="entry name" value="NAD(P)-binding Rossmann-like Domain"/>
    <property type="match status" value="1"/>
</dbReference>
<dbReference type="InterPro" id="IPR032821">
    <property type="entry name" value="PKS_assoc"/>
</dbReference>
<evidence type="ECO:0000259" key="10">
    <source>
        <dbReference type="PROSITE" id="PS50075"/>
    </source>
</evidence>
<dbReference type="InterPro" id="IPR049900">
    <property type="entry name" value="PKS_mFAS_DH"/>
</dbReference>
<keyword evidence="6" id="KW-0560">Oxidoreductase</keyword>
<dbReference type="InterPro" id="IPR001227">
    <property type="entry name" value="Ac_transferase_dom_sf"/>
</dbReference>
<evidence type="ECO:0000256" key="8">
    <source>
        <dbReference type="ARBA" id="ARBA00023315"/>
    </source>
</evidence>
<dbReference type="InterPro" id="IPR013968">
    <property type="entry name" value="PKS_KR"/>
</dbReference>
<dbReference type="SUPFAM" id="SSF50129">
    <property type="entry name" value="GroES-like"/>
    <property type="match status" value="1"/>
</dbReference>
<evidence type="ECO:0000313" key="13">
    <source>
        <dbReference type="EMBL" id="KAK5990264.1"/>
    </source>
</evidence>
<dbReference type="SMART" id="SM00822">
    <property type="entry name" value="PKS_KR"/>
    <property type="match status" value="1"/>
</dbReference>
<dbReference type="PANTHER" id="PTHR43775">
    <property type="entry name" value="FATTY ACID SYNTHASE"/>
    <property type="match status" value="1"/>
</dbReference>
<dbReference type="InterPro" id="IPR016035">
    <property type="entry name" value="Acyl_Trfase/lysoPLipase"/>
</dbReference>
<evidence type="ECO:0000256" key="7">
    <source>
        <dbReference type="ARBA" id="ARBA00023268"/>
    </source>
</evidence>
<dbReference type="Gene3D" id="3.40.366.10">
    <property type="entry name" value="Malonyl-Coenzyme A Acyl Carrier Protein, domain 2"/>
    <property type="match status" value="1"/>
</dbReference>
<evidence type="ECO:0000259" key="12">
    <source>
        <dbReference type="PROSITE" id="PS52019"/>
    </source>
</evidence>
<feature type="domain" description="Carrier" evidence="10">
    <location>
        <begin position="2435"/>
        <end position="2512"/>
    </location>
</feature>
<evidence type="ECO:0000256" key="4">
    <source>
        <dbReference type="ARBA" id="ARBA00022679"/>
    </source>
</evidence>
<dbReference type="InterPro" id="IPR036736">
    <property type="entry name" value="ACP-like_sf"/>
</dbReference>
<evidence type="ECO:0000256" key="2">
    <source>
        <dbReference type="ARBA" id="ARBA00022450"/>
    </source>
</evidence>
<dbReference type="CDD" id="cd02440">
    <property type="entry name" value="AdoMet_MTases"/>
    <property type="match status" value="1"/>
</dbReference>